<dbReference type="EMBL" id="VSSQ01046366">
    <property type="protein sequence ID" value="MPN00339.1"/>
    <property type="molecule type" value="Genomic_DNA"/>
</dbReference>
<reference evidence="1" key="1">
    <citation type="submission" date="2019-08" db="EMBL/GenBank/DDBJ databases">
        <authorList>
            <person name="Kucharzyk K."/>
            <person name="Murdoch R.W."/>
            <person name="Higgins S."/>
            <person name="Loffler F."/>
        </authorList>
    </citation>
    <scope>NUCLEOTIDE SEQUENCE</scope>
</reference>
<proteinExistence type="predicted"/>
<dbReference type="AlphaFoldDB" id="A0A645EGR8"/>
<name>A0A645EGR8_9ZZZZ</name>
<evidence type="ECO:0000313" key="1">
    <source>
        <dbReference type="EMBL" id="MPN00339.1"/>
    </source>
</evidence>
<protein>
    <submittedName>
        <fullName evidence="1">Uncharacterized protein</fullName>
    </submittedName>
</protein>
<comment type="caution">
    <text evidence="1">The sequence shown here is derived from an EMBL/GenBank/DDBJ whole genome shotgun (WGS) entry which is preliminary data.</text>
</comment>
<accession>A0A645EGR8</accession>
<sequence>MVLIQTVAHQNISADAGNLHHVLNLPELGGLVVGGVAGGHDLDAAAHCVGGGLGDIQFLLLGEVEHLAGLAHGEDTGAALFNIPVAQKLDGLKINGLIVVIRGNHHRPDAGSYGKSHNNFFSLKI</sequence>
<organism evidence="1">
    <name type="scientific">bioreactor metagenome</name>
    <dbReference type="NCBI Taxonomy" id="1076179"/>
    <lineage>
        <taxon>unclassified sequences</taxon>
        <taxon>metagenomes</taxon>
        <taxon>ecological metagenomes</taxon>
    </lineage>
</organism>
<gene>
    <name evidence="1" type="ORF">SDC9_147533</name>
</gene>